<protein>
    <submittedName>
        <fullName evidence="1">DUF2284 domain-containing protein</fullName>
    </submittedName>
</protein>
<gene>
    <name evidence="1" type="ORF">IAB31_10200</name>
</gene>
<organism evidence="1 2">
    <name type="scientific">Candidatus Choladousia intestinavium</name>
    <dbReference type="NCBI Taxonomy" id="2840727"/>
    <lineage>
        <taxon>Bacteria</taxon>
        <taxon>Bacillati</taxon>
        <taxon>Bacillota</taxon>
        <taxon>Clostridia</taxon>
        <taxon>Lachnospirales</taxon>
        <taxon>Lachnospiraceae</taxon>
        <taxon>Lachnospiraceae incertae sedis</taxon>
        <taxon>Candidatus Choladousia</taxon>
    </lineage>
</organism>
<reference evidence="1" key="1">
    <citation type="submission" date="2020-10" db="EMBL/GenBank/DDBJ databases">
        <authorList>
            <person name="Gilroy R."/>
        </authorList>
    </citation>
    <scope>NUCLEOTIDE SEQUENCE</scope>
    <source>
        <strain evidence="1">ChiSjej4B22-8148</strain>
    </source>
</reference>
<sequence length="178" mass="19920">MEIERLKQLAFEAGFSYAERLDGSTLKLRQEVRDMCGANTCGMYGKNLACPPACGSLEDCRKQVEKYSLGLLVQTVGDVEDSMDFEGMMEAEKRHKRQFTELAEVLRKEYPSLLPLGSGCCTICSACAGPEGECRFPDKRISSLEAFGIVVSDLCSRNHMKYYYGPQKIAYTSCYLLE</sequence>
<dbReference type="Pfam" id="PF10050">
    <property type="entry name" value="DUF2284"/>
    <property type="match status" value="1"/>
</dbReference>
<reference evidence="1" key="2">
    <citation type="journal article" date="2021" name="PeerJ">
        <title>Extensive microbial diversity within the chicken gut microbiome revealed by metagenomics and culture.</title>
        <authorList>
            <person name="Gilroy R."/>
            <person name="Ravi A."/>
            <person name="Getino M."/>
            <person name="Pursley I."/>
            <person name="Horton D.L."/>
            <person name="Alikhan N.F."/>
            <person name="Baker D."/>
            <person name="Gharbi K."/>
            <person name="Hall N."/>
            <person name="Watson M."/>
            <person name="Adriaenssens E.M."/>
            <person name="Foster-Nyarko E."/>
            <person name="Jarju S."/>
            <person name="Secka A."/>
            <person name="Antonio M."/>
            <person name="Oren A."/>
            <person name="Chaudhuri R.R."/>
            <person name="La Ragione R."/>
            <person name="Hildebrand F."/>
            <person name="Pallen M.J."/>
        </authorList>
    </citation>
    <scope>NUCLEOTIDE SEQUENCE</scope>
    <source>
        <strain evidence="1">ChiSjej4B22-8148</strain>
    </source>
</reference>
<proteinExistence type="predicted"/>
<dbReference type="Proteomes" id="UP000886757">
    <property type="component" value="Unassembled WGS sequence"/>
</dbReference>
<dbReference type="EMBL" id="DVGK01000114">
    <property type="protein sequence ID" value="HIR14277.1"/>
    <property type="molecule type" value="Genomic_DNA"/>
</dbReference>
<dbReference type="InterPro" id="IPR019271">
    <property type="entry name" value="DUF2284_metal-binding"/>
</dbReference>
<accession>A0A9D1DAA0</accession>
<name>A0A9D1DAA0_9FIRM</name>
<comment type="caution">
    <text evidence="1">The sequence shown here is derived from an EMBL/GenBank/DDBJ whole genome shotgun (WGS) entry which is preliminary data.</text>
</comment>
<dbReference type="AlphaFoldDB" id="A0A9D1DAA0"/>
<evidence type="ECO:0000313" key="1">
    <source>
        <dbReference type="EMBL" id="HIR14277.1"/>
    </source>
</evidence>
<evidence type="ECO:0000313" key="2">
    <source>
        <dbReference type="Proteomes" id="UP000886757"/>
    </source>
</evidence>